<dbReference type="PANTHER" id="PTHR31404:SF0">
    <property type="entry name" value="MITOCHONDRIAL GENOME MAINTENANCE PROTEIN MGM101"/>
    <property type="match status" value="1"/>
</dbReference>
<keyword evidence="9" id="KW-1135">Mitochondrion nucleoid</keyword>
<keyword evidence="7" id="KW-0496">Mitochondrion</keyword>
<gene>
    <name evidence="10" type="ORF">BDK51DRAFT_22543</name>
</gene>
<dbReference type="GO" id="GO:0000725">
    <property type="term" value="P:recombinational repair"/>
    <property type="evidence" value="ECO:0007669"/>
    <property type="project" value="TreeGrafter"/>
</dbReference>
<keyword evidence="8" id="KW-0234">DNA repair</keyword>
<dbReference type="PANTHER" id="PTHR31404">
    <property type="entry name" value="MITOCHONDRIAL GENOME MAINTENANCE PROTEIN MGM101"/>
    <property type="match status" value="1"/>
</dbReference>
<reference evidence="11" key="1">
    <citation type="journal article" date="2018" name="Nat. Microbiol.">
        <title>Leveraging single-cell genomics to expand the fungal tree of life.</title>
        <authorList>
            <person name="Ahrendt S.R."/>
            <person name="Quandt C.A."/>
            <person name="Ciobanu D."/>
            <person name="Clum A."/>
            <person name="Salamov A."/>
            <person name="Andreopoulos B."/>
            <person name="Cheng J.F."/>
            <person name="Woyke T."/>
            <person name="Pelin A."/>
            <person name="Henrissat B."/>
            <person name="Reynolds N.K."/>
            <person name="Benny G.L."/>
            <person name="Smith M.E."/>
            <person name="James T.Y."/>
            <person name="Grigoriev I.V."/>
        </authorList>
    </citation>
    <scope>NUCLEOTIDE SEQUENCE [LARGE SCALE GENOMIC DNA]</scope>
</reference>
<evidence type="ECO:0000256" key="4">
    <source>
        <dbReference type="ARBA" id="ARBA00022763"/>
    </source>
</evidence>
<dbReference type="OrthoDB" id="17164at2759"/>
<evidence type="ECO:0000256" key="8">
    <source>
        <dbReference type="ARBA" id="ARBA00023204"/>
    </source>
</evidence>
<dbReference type="Pfam" id="PF06420">
    <property type="entry name" value="Mgm101p"/>
    <property type="match status" value="1"/>
</dbReference>
<dbReference type="GO" id="GO:0000262">
    <property type="term" value="C:mitochondrial chromosome"/>
    <property type="evidence" value="ECO:0007669"/>
    <property type="project" value="InterPro"/>
</dbReference>
<comment type="subcellular location">
    <subcellularLocation>
        <location evidence="1">Mitochondrion matrix</location>
        <location evidence="1">Mitochondrion nucleoid</location>
    </subcellularLocation>
</comment>
<keyword evidence="11" id="KW-1185">Reference proteome</keyword>
<name>A0A4P9W5F0_9FUNG</name>
<dbReference type="InterPro" id="IPR009446">
    <property type="entry name" value="Mgm101"/>
</dbReference>
<evidence type="ECO:0000313" key="10">
    <source>
        <dbReference type="EMBL" id="RKO85326.1"/>
    </source>
</evidence>
<dbReference type="GO" id="GO:0003697">
    <property type="term" value="F:single-stranded DNA binding"/>
    <property type="evidence" value="ECO:0007669"/>
    <property type="project" value="InterPro"/>
</dbReference>
<dbReference type="EMBL" id="KZ999189">
    <property type="protein sequence ID" value="RKO85326.1"/>
    <property type="molecule type" value="Genomic_DNA"/>
</dbReference>
<evidence type="ECO:0000256" key="9">
    <source>
        <dbReference type="ARBA" id="ARBA00023271"/>
    </source>
</evidence>
<dbReference type="Proteomes" id="UP000269721">
    <property type="component" value="Unassembled WGS sequence"/>
</dbReference>
<evidence type="ECO:0000313" key="11">
    <source>
        <dbReference type="Proteomes" id="UP000269721"/>
    </source>
</evidence>
<evidence type="ECO:0000256" key="5">
    <source>
        <dbReference type="ARBA" id="ARBA00022946"/>
    </source>
</evidence>
<protein>
    <recommendedName>
        <fullName evidence="3">Mitochondrial genome maintenance protein MGM101</fullName>
    </recommendedName>
</protein>
<keyword evidence="6" id="KW-0238">DNA-binding</keyword>
<feature type="non-terminal residue" evidence="10">
    <location>
        <position position="1"/>
    </location>
</feature>
<evidence type="ECO:0000256" key="3">
    <source>
        <dbReference type="ARBA" id="ARBA00013628"/>
    </source>
</evidence>
<dbReference type="GO" id="GO:0036297">
    <property type="term" value="P:interstrand cross-link repair"/>
    <property type="evidence" value="ECO:0007669"/>
    <property type="project" value="TreeGrafter"/>
</dbReference>
<evidence type="ECO:0000256" key="2">
    <source>
        <dbReference type="ARBA" id="ARBA00007053"/>
    </source>
</evidence>
<dbReference type="AlphaFoldDB" id="A0A4P9W5F0"/>
<proteinExistence type="inferred from homology"/>
<evidence type="ECO:0000256" key="1">
    <source>
        <dbReference type="ARBA" id="ARBA00004436"/>
    </source>
</evidence>
<accession>A0A4P9W5F0</accession>
<organism evidence="10 11">
    <name type="scientific">Blyttiomyces helicus</name>
    <dbReference type="NCBI Taxonomy" id="388810"/>
    <lineage>
        <taxon>Eukaryota</taxon>
        <taxon>Fungi</taxon>
        <taxon>Fungi incertae sedis</taxon>
        <taxon>Chytridiomycota</taxon>
        <taxon>Chytridiomycota incertae sedis</taxon>
        <taxon>Chytridiomycetes</taxon>
        <taxon>Chytridiomycetes incertae sedis</taxon>
        <taxon>Blyttiomyces</taxon>
    </lineage>
</organism>
<keyword evidence="4" id="KW-0227">DNA damage</keyword>
<keyword evidence="5" id="KW-0809">Transit peptide</keyword>
<evidence type="ECO:0000256" key="7">
    <source>
        <dbReference type="ARBA" id="ARBA00023128"/>
    </source>
</evidence>
<comment type="similarity">
    <text evidence="2">Belongs to the MGM101 family.</text>
</comment>
<evidence type="ECO:0000256" key="6">
    <source>
        <dbReference type="ARBA" id="ARBA00023125"/>
    </source>
</evidence>
<sequence>VGCSPLEPSITSILNQPVKADQLTIHPKFGWLYMREKAYERILNQAFGNKWELRPTSPWYKTPSDAVLFRFFALFVNNKFISEACGEQELAMTTGRVNAERRVRYAALVRVCKELGVATELWDKPVVDAIRMKNFEMTENVWKEKAQH</sequence>